<dbReference type="CDD" id="cd02440">
    <property type="entry name" value="AdoMet_MTases"/>
    <property type="match status" value="1"/>
</dbReference>
<name>A0A380W9W8_AFIFE</name>
<protein>
    <submittedName>
        <fullName evidence="4">N5-glutamine S-adenosyl-L-methionine-dependent methyltransferase</fullName>
    </submittedName>
</protein>
<organism evidence="4 5">
    <name type="scientific">Afipia felis</name>
    <name type="common">Cat scratch disease bacillus</name>
    <dbReference type="NCBI Taxonomy" id="1035"/>
    <lineage>
        <taxon>Bacteria</taxon>
        <taxon>Pseudomonadati</taxon>
        <taxon>Pseudomonadota</taxon>
        <taxon>Alphaproteobacteria</taxon>
        <taxon>Hyphomicrobiales</taxon>
        <taxon>Nitrobacteraceae</taxon>
        <taxon>Afipia</taxon>
    </lineage>
</organism>
<dbReference type="EMBL" id="UIGB01000001">
    <property type="protein sequence ID" value="SUU85764.1"/>
    <property type="molecule type" value="Genomic_DNA"/>
</dbReference>
<reference evidence="4 5" key="1">
    <citation type="submission" date="2018-06" db="EMBL/GenBank/DDBJ databases">
        <authorList>
            <consortium name="Pathogen Informatics"/>
            <person name="Doyle S."/>
        </authorList>
    </citation>
    <scope>NUCLEOTIDE SEQUENCE [LARGE SCALE GENOMIC DNA]</scope>
    <source>
        <strain evidence="4 5">NCTC12722</strain>
    </source>
</reference>
<accession>A0A380W9W8</accession>
<evidence type="ECO:0000259" key="3">
    <source>
        <dbReference type="Pfam" id="PF05175"/>
    </source>
</evidence>
<dbReference type="Pfam" id="PF05175">
    <property type="entry name" value="MTS"/>
    <property type="match status" value="1"/>
</dbReference>
<evidence type="ECO:0000256" key="2">
    <source>
        <dbReference type="ARBA" id="ARBA00022691"/>
    </source>
</evidence>
<dbReference type="Proteomes" id="UP000254343">
    <property type="component" value="Unassembled WGS sequence"/>
</dbReference>
<sequence length="273" mass="28840">MDTNCAMGTDPLPPSDLTEDAFLAGRLRLRQFRRGHRSGHDAILLAAAVPAHAGDHAIEFGAGAGAAGLALARRVEGINLTLVEIDPALVDLAQTNAQANDIAARTILLDICANAAAFVDAGLPPDHADHVMMNPPFHAADRHRASPDEAKRAAHLDAGETLDVWIKAARRILKPGGCLTLIWRADELDRVLNVLQRGFGAVEVVPIYPKPGTAAIRVLVRAIKGSRGPLQILPGLVLNDRQGRPTTAAEHVLQGGALGSGPCGETAREMLEK</sequence>
<dbReference type="GO" id="GO:0008168">
    <property type="term" value="F:methyltransferase activity"/>
    <property type="evidence" value="ECO:0007669"/>
    <property type="project" value="UniProtKB-KW"/>
</dbReference>
<evidence type="ECO:0000256" key="1">
    <source>
        <dbReference type="ARBA" id="ARBA00022603"/>
    </source>
</evidence>
<gene>
    <name evidence="4" type="ORF">NCTC12722_02981</name>
</gene>
<dbReference type="InterPro" id="IPR029063">
    <property type="entry name" value="SAM-dependent_MTases_sf"/>
</dbReference>
<dbReference type="AlphaFoldDB" id="A0A380W9W8"/>
<dbReference type="Gene3D" id="3.40.50.150">
    <property type="entry name" value="Vaccinia Virus protein VP39"/>
    <property type="match status" value="1"/>
</dbReference>
<evidence type="ECO:0000313" key="5">
    <source>
        <dbReference type="Proteomes" id="UP000254343"/>
    </source>
</evidence>
<dbReference type="PANTHER" id="PTHR47739">
    <property type="entry name" value="TRNA1(VAL) (ADENINE(37)-N6)-METHYLTRANSFERASE"/>
    <property type="match status" value="1"/>
</dbReference>
<keyword evidence="2" id="KW-0949">S-adenosyl-L-methionine</keyword>
<keyword evidence="4" id="KW-0808">Transferase</keyword>
<dbReference type="PANTHER" id="PTHR47739:SF1">
    <property type="entry name" value="TRNA1(VAL) (ADENINE(37)-N6)-METHYLTRANSFERASE"/>
    <property type="match status" value="1"/>
</dbReference>
<dbReference type="GO" id="GO:0032259">
    <property type="term" value="P:methylation"/>
    <property type="evidence" value="ECO:0007669"/>
    <property type="project" value="UniProtKB-KW"/>
</dbReference>
<proteinExistence type="predicted"/>
<evidence type="ECO:0000313" key="4">
    <source>
        <dbReference type="EMBL" id="SUU85764.1"/>
    </source>
</evidence>
<feature type="domain" description="Methyltransferase small" evidence="3">
    <location>
        <begin position="44"/>
        <end position="205"/>
    </location>
</feature>
<dbReference type="InterPro" id="IPR007848">
    <property type="entry name" value="Small_mtfrase_dom"/>
</dbReference>
<keyword evidence="1 4" id="KW-0489">Methyltransferase</keyword>
<dbReference type="SUPFAM" id="SSF53335">
    <property type="entry name" value="S-adenosyl-L-methionine-dependent methyltransferases"/>
    <property type="match status" value="1"/>
</dbReference>
<dbReference type="InterPro" id="IPR050210">
    <property type="entry name" value="tRNA_Adenine-N(6)_MTase"/>
</dbReference>